<proteinExistence type="inferred from homology"/>
<evidence type="ECO:0000256" key="3">
    <source>
        <dbReference type="RuleBase" id="RU003707"/>
    </source>
</evidence>
<dbReference type="PROSITE" id="PS00166">
    <property type="entry name" value="ENOYL_COA_HYDRATASE"/>
    <property type="match status" value="1"/>
</dbReference>
<dbReference type="Gene3D" id="3.90.226.10">
    <property type="entry name" value="2-enoyl-CoA Hydratase, Chain A, domain 1"/>
    <property type="match status" value="1"/>
</dbReference>
<dbReference type="FunFam" id="3.90.226.10:FF:000009">
    <property type="entry name" value="Carnitinyl-CoA dehydratase"/>
    <property type="match status" value="1"/>
</dbReference>
<dbReference type="SUPFAM" id="SSF52096">
    <property type="entry name" value="ClpP/crotonase"/>
    <property type="match status" value="1"/>
</dbReference>
<evidence type="ECO:0008006" key="6">
    <source>
        <dbReference type="Google" id="ProtNLM"/>
    </source>
</evidence>
<dbReference type="AlphaFoldDB" id="A0AAW1R1W9"/>
<dbReference type="InterPro" id="IPR014748">
    <property type="entry name" value="Enoyl-CoA_hydra_C"/>
</dbReference>
<protein>
    <recommendedName>
        <fullName evidence="6">Enoyl-CoA hydratase</fullName>
    </recommendedName>
</protein>
<evidence type="ECO:0000313" key="4">
    <source>
        <dbReference type="EMBL" id="KAK9827746.1"/>
    </source>
</evidence>
<dbReference type="InterPro" id="IPR029045">
    <property type="entry name" value="ClpP/crotonase-like_dom_sf"/>
</dbReference>
<dbReference type="Gene3D" id="1.10.12.10">
    <property type="entry name" value="Lyase 2-enoyl-coa Hydratase, Chain A, domain 2"/>
    <property type="match status" value="1"/>
</dbReference>
<dbReference type="GO" id="GO:0006635">
    <property type="term" value="P:fatty acid beta-oxidation"/>
    <property type="evidence" value="ECO:0007669"/>
    <property type="project" value="TreeGrafter"/>
</dbReference>
<dbReference type="EMBL" id="JALJOU010000055">
    <property type="protein sequence ID" value="KAK9827746.1"/>
    <property type="molecule type" value="Genomic_DNA"/>
</dbReference>
<evidence type="ECO:0000256" key="1">
    <source>
        <dbReference type="ARBA" id="ARBA00005254"/>
    </source>
</evidence>
<organism evidence="4 5">
    <name type="scientific">Elliptochloris bilobata</name>
    <dbReference type="NCBI Taxonomy" id="381761"/>
    <lineage>
        <taxon>Eukaryota</taxon>
        <taxon>Viridiplantae</taxon>
        <taxon>Chlorophyta</taxon>
        <taxon>core chlorophytes</taxon>
        <taxon>Trebouxiophyceae</taxon>
        <taxon>Trebouxiophyceae incertae sedis</taxon>
        <taxon>Elliptochloris clade</taxon>
        <taxon>Elliptochloris</taxon>
    </lineage>
</organism>
<comment type="similarity">
    <text evidence="1 3">Belongs to the enoyl-CoA hydratase/isomerase family.</text>
</comment>
<evidence type="ECO:0000256" key="2">
    <source>
        <dbReference type="ARBA" id="ARBA00023239"/>
    </source>
</evidence>
<dbReference type="GO" id="GO:0016836">
    <property type="term" value="F:hydro-lyase activity"/>
    <property type="evidence" value="ECO:0007669"/>
    <property type="project" value="UniProtKB-ARBA"/>
</dbReference>
<reference evidence="4 5" key="1">
    <citation type="journal article" date="2024" name="Nat. Commun.">
        <title>Phylogenomics reveals the evolutionary origins of lichenization in chlorophyte algae.</title>
        <authorList>
            <person name="Puginier C."/>
            <person name="Libourel C."/>
            <person name="Otte J."/>
            <person name="Skaloud P."/>
            <person name="Haon M."/>
            <person name="Grisel S."/>
            <person name="Petersen M."/>
            <person name="Berrin J.G."/>
            <person name="Delaux P.M."/>
            <person name="Dal Grande F."/>
            <person name="Keller J."/>
        </authorList>
    </citation>
    <scope>NUCLEOTIDE SEQUENCE [LARGE SCALE GENOMIC DNA]</scope>
    <source>
        <strain evidence="4 5">SAG 245.80</strain>
    </source>
</reference>
<dbReference type="InterPro" id="IPR001753">
    <property type="entry name" value="Enoyl-CoA_hydra/iso"/>
</dbReference>
<accession>A0AAW1R1W9</accession>
<evidence type="ECO:0000313" key="5">
    <source>
        <dbReference type="Proteomes" id="UP001445335"/>
    </source>
</evidence>
<sequence length="261" mass="27369">MAHDEYETIKVSTEDAIGTITLSRPKALNALNDKVMEEVVAAAEVMDADPAVRAIIITGDGPKAFAAGADIKEMSTLTYSEAFHKQLGARLGRLADVRKPTIAAVAGYALGGGCELAMLADILIAADTAVFGQPEVTLGVIPGLGGTQRLVRAVGKAKAMEVVLGGARLTAEQAERAGLAARVVPAAELMAEARALAGRIAAASAPAVAKAKDCVLRALETPLAEGLRYEQREFWSCFALQDQKEGMAAFIEKRKPVIQDK</sequence>
<dbReference type="PANTHER" id="PTHR11941:SF54">
    <property type="entry name" value="ENOYL-COA HYDRATASE, MITOCHONDRIAL"/>
    <property type="match status" value="1"/>
</dbReference>
<keyword evidence="5" id="KW-1185">Reference proteome</keyword>
<dbReference type="FunFam" id="1.10.12.10:FF:000001">
    <property type="entry name" value="Probable enoyl-CoA hydratase, mitochondrial"/>
    <property type="match status" value="1"/>
</dbReference>
<gene>
    <name evidence="4" type="ORF">WJX81_008653</name>
</gene>
<keyword evidence="2" id="KW-0456">Lyase</keyword>
<name>A0AAW1R1W9_9CHLO</name>
<dbReference type="Pfam" id="PF00378">
    <property type="entry name" value="ECH_1"/>
    <property type="match status" value="1"/>
</dbReference>
<dbReference type="Proteomes" id="UP001445335">
    <property type="component" value="Unassembled WGS sequence"/>
</dbReference>
<comment type="caution">
    <text evidence="4">The sequence shown here is derived from an EMBL/GenBank/DDBJ whole genome shotgun (WGS) entry which is preliminary data.</text>
</comment>
<dbReference type="CDD" id="cd06558">
    <property type="entry name" value="crotonase-like"/>
    <property type="match status" value="1"/>
</dbReference>
<dbReference type="InterPro" id="IPR018376">
    <property type="entry name" value="Enoyl-CoA_hyd/isom_CS"/>
</dbReference>
<dbReference type="PANTHER" id="PTHR11941">
    <property type="entry name" value="ENOYL-COA HYDRATASE-RELATED"/>
    <property type="match status" value="1"/>
</dbReference>